<dbReference type="OrthoDB" id="5007099at2"/>
<reference evidence="1 2" key="1">
    <citation type="submission" date="2018-10" db="EMBL/GenBank/DDBJ databases">
        <title>Isolation, diversity and antibacterial activity of antinobacteria from the wheat rhizosphere soil.</title>
        <authorList>
            <person name="Sun T."/>
        </authorList>
    </citation>
    <scope>NUCLEOTIDE SEQUENCE [LARGE SCALE GENOMIC DNA]</scope>
    <source>
        <strain evidence="1 2">SJ-23</strain>
    </source>
</reference>
<evidence type="ECO:0000313" key="1">
    <source>
        <dbReference type="EMBL" id="RNB45630.1"/>
    </source>
</evidence>
<dbReference type="RefSeq" id="WP_122938013.1">
    <property type="nucleotide sequence ID" value="NZ_JBHSNT010000044.1"/>
</dbReference>
<sequence length="100" mass="11078">MTKPVGCLTDDEARGASRVELRRVIATPDLESWDMVLYPRIGDEPLAVDVFTVDDPAELDEASAIEHADHYAEFVLGCLGLKRTEPWAETQEGVLWAHVA</sequence>
<dbReference type="Proteomes" id="UP000275048">
    <property type="component" value="Unassembled WGS sequence"/>
</dbReference>
<evidence type="ECO:0000313" key="2">
    <source>
        <dbReference type="Proteomes" id="UP000275048"/>
    </source>
</evidence>
<gene>
    <name evidence="1" type="ORF">EDM22_15635</name>
</gene>
<dbReference type="EMBL" id="RHHB01000044">
    <property type="protein sequence ID" value="RNB45630.1"/>
    <property type="molecule type" value="Genomic_DNA"/>
</dbReference>
<proteinExistence type="predicted"/>
<name>A0A3M8A391_9MICO</name>
<organism evidence="1 2">
    <name type="scientific">Agromyces tardus</name>
    <dbReference type="NCBI Taxonomy" id="2583849"/>
    <lineage>
        <taxon>Bacteria</taxon>
        <taxon>Bacillati</taxon>
        <taxon>Actinomycetota</taxon>
        <taxon>Actinomycetes</taxon>
        <taxon>Micrococcales</taxon>
        <taxon>Microbacteriaceae</taxon>
        <taxon>Agromyces</taxon>
    </lineage>
</organism>
<accession>A0A3M8A391</accession>
<keyword evidence="2" id="KW-1185">Reference proteome</keyword>
<dbReference type="AlphaFoldDB" id="A0A3M8A391"/>
<comment type="caution">
    <text evidence="1">The sequence shown here is derived from an EMBL/GenBank/DDBJ whole genome shotgun (WGS) entry which is preliminary data.</text>
</comment>
<protein>
    <submittedName>
        <fullName evidence="1">Uncharacterized protein</fullName>
    </submittedName>
</protein>